<dbReference type="Proteomes" id="UP000308652">
    <property type="component" value="Unassembled WGS sequence"/>
</dbReference>
<evidence type="ECO:0000313" key="2">
    <source>
        <dbReference type="EMBL" id="TFK37509.1"/>
    </source>
</evidence>
<feature type="transmembrane region" description="Helical" evidence="1">
    <location>
        <begin position="78"/>
        <end position="100"/>
    </location>
</feature>
<evidence type="ECO:0000256" key="1">
    <source>
        <dbReference type="SAM" id="Phobius"/>
    </source>
</evidence>
<reference evidence="2 3" key="1">
    <citation type="journal article" date="2019" name="Nat. Ecol. Evol.">
        <title>Megaphylogeny resolves global patterns of mushroom evolution.</title>
        <authorList>
            <person name="Varga T."/>
            <person name="Krizsan K."/>
            <person name="Foldi C."/>
            <person name="Dima B."/>
            <person name="Sanchez-Garcia M."/>
            <person name="Sanchez-Ramirez S."/>
            <person name="Szollosi G.J."/>
            <person name="Szarkandi J.G."/>
            <person name="Papp V."/>
            <person name="Albert L."/>
            <person name="Andreopoulos W."/>
            <person name="Angelini C."/>
            <person name="Antonin V."/>
            <person name="Barry K.W."/>
            <person name="Bougher N.L."/>
            <person name="Buchanan P."/>
            <person name="Buyck B."/>
            <person name="Bense V."/>
            <person name="Catcheside P."/>
            <person name="Chovatia M."/>
            <person name="Cooper J."/>
            <person name="Damon W."/>
            <person name="Desjardin D."/>
            <person name="Finy P."/>
            <person name="Geml J."/>
            <person name="Haridas S."/>
            <person name="Hughes K."/>
            <person name="Justo A."/>
            <person name="Karasinski D."/>
            <person name="Kautmanova I."/>
            <person name="Kiss B."/>
            <person name="Kocsube S."/>
            <person name="Kotiranta H."/>
            <person name="LaButti K.M."/>
            <person name="Lechner B.E."/>
            <person name="Liimatainen K."/>
            <person name="Lipzen A."/>
            <person name="Lukacs Z."/>
            <person name="Mihaltcheva S."/>
            <person name="Morgado L.N."/>
            <person name="Niskanen T."/>
            <person name="Noordeloos M.E."/>
            <person name="Ohm R.A."/>
            <person name="Ortiz-Santana B."/>
            <person name="Ovrebo C."/>
            <person name="Racz N."/>
            <person name="Riley R."/>
            <person name="Savchenko A."/>
            <person name="Shiryaev A."/>
            <person name="Soop K."/>
            <person name="Spirin V."/>
            <person name="Szebenyi C."/>
            <person name="Tomsovsky M."/>
            <person name="Tulloss R.E."/>
            <person name="Uehling J."/>
            <person name="Grigoriev I.V."/>
            <person name="Vagvolgyi C."/>
            <person name="Papp T."/>
            <person name="Martin F.M."/>
            <person name="Miettinen O."/>
            <person name="Hibbett D.S."/>
            <person name="Nagy L.G."/>
        </authorList>
    </citation>
    <scope>NUCLEOTIDE SEQUENCE [LARGE SCALE GENOMIC DNA]</scope>
    <source>
        <strain evidence="2 3">CBS 166.37</strain>
    </source>
</reference>
<organism evidence="2 3">
    <name type="scientific">Crucibulum laeve</name>
    <dbReference type="NCBI Taxonomy" id="68775"/>
    <lineage>
        <taxon>Eukaryota</taxon>
        <taxon>Fungi</taxon>
        <taxon>Dikarya</taxon>
        <taxon>Basidiomycota</taxon>
        <taxon>Agaricomycotina</taxon>
        <taxon>Agaricomycetes</taxon>
        <taxon>Agaricomycetidae</taxon>
        <taxon>Agaricales</taxon>
        <taxon>Agaricineae</taxon>
        <taxon>Nidulariaceae</taxon>
        <taxon>Crucibulum</taxon>
    </lineage>
</organism>
<keyword evidence="1" id="KW-0812">Transmembrane</keyword>
<accession>A0A5C3LW97</accession>
<dbReference type="EMBL" id="ML213607">
    <property type="protein sequence ID" value="TFK37509.1"/>
    <property type="molecule type" value="Genomic_DNA"/>
</dbReference>
<name>A0A5C3LW97_9AGAR</name>
<dbReference type="AlphaFoldDB" id="A0A5C3LW97"/>
<feature type="transmembrane region" description="Helical" evidence="1">
    <location>
        <begin position="38"/>
        <end position="57"/>
    </location>
</feature>
<feature type="transmembrane region" description="Helical" evidence="1">
    <location>
        <begin position="12"/>
        <end position="32"/>
    </location>
</feature>
<sequence length="147" mass="17067">MKLKSRSIDDHFFFSQIPFIYIMIYGLSSRVLHVLRTLLPSYPFIFLLLLPLTPTSFHNVRSRWNSVSPLRTPPPMTITIRIAFALLLYTLYSHFCHLFIAVSSNPSSCSTYTMHTASLSSLPIYHPSSIPYRHTLIYTYILQSLFF</sequence>
<protein>
    <submittedName>
        <fullName evidence="2">Uncharacterized protein</fullName>
    </submittedName>
</protein>
<proteinExistence type="predicted"/>
<gene>
    <name evidence="2" type="ORF">BDQ12DRAFT_684793</name>
</gene>
<keyword evidence="3" id="KW-1185">Reference proteome</keyword>
<evidence type="ECO:0000313" key="3">
    <source>
        <dbReference type="Proteomes" id="UP000308652"/>
    </source>
</evidence>
<keyword evidence="1" id="KW-1133">Transmembrane helix</keyword>
<keyword evidence="1" id="KW-0472">Membrane</keyword>